<dbReference type="EMBL" id="CM044703">
    <property type="protein sequence ID" value="KAI5671703.1"/>
    <property type="molecule type" value="Genomic_DNA"/>
</dbReference>
<reference evidence="2" key="1">
    <citation type="journal article" date="2023" name="Nat. Plants">
        <title>Single-cell RNA sequencing provides a high-resolution roadmap for understanding the multicellular compartmentation of specialized metabolism.</title>
        <authorList>
            <person name="Sun S."/>
            <person name="Shen X."/>
            <person name="Li Y."/>
            <person name="Li Y."/>
            <person name="Wang S."/>
            <person name="Li R."/>
            <person name="Zhang H."/>
            <person name="Shen G."/>
            <person name="Guo B."/>
            <person name="Wei J."/>
            <person name="Xu J."/>
            <person name="St-Pierre B."/>
            <person name="Chen S."/>
            <person name="Sun C."/>
        </authorList>
    </citation>
    <scope>NUCLEOTIDE SEQUENCE [LARGE SCALE GENOMIC DNA]</scope>
</reference>
<evidence type="ECO:0000313" key="1">
    <source>
        <dbReference type="EMBL" id="KAI5671703.1"/>
    </source>
</evidence>
<gene>
    <name evidence="1" type="ORF">M9H77_12067</name>
</gene>
<comment type="caution">
    <text evidence="1">The sequence shown here is derived from an EMBL/GenBank/DDBJ whole genome shotgun (WGS) entry which is preliminary data.</text>
</comment>
<name>A0ACC0BGG3_CATRO</name>
<sequence length="613" mass="67765">MEGLSLNSISITFKHRTAGGCRRLPEQIKKNYICCQSGGNAIKNCGLSSSSVLTERSSSSLINADHSPPPPPPPPPLIDSTSGGLVLSPNGNNSSQAEINQVKDLVGFNGTSSNSLAESPEIGIGITKFLGGKTFFITGATGFLGKVLIEKILRTVPDVHKIFILVKAKNKEIAMDRVKNEMINAELFECLKQTYGKSYRAFMLSKIVPIVGNVSESNLGLDENIAKIIAREVDIIVNSAANTTFDERYDVALDINTVGPSRLMSFAKKCHKVELFVQISTAYVNGKRQGRIMEKPFYVGESIARLNGTEPTLDVEEEIKLVLESKQNPEQVLIQNIKELGLERANKYGWQDTYVFTKAMGEMMIDNLRGDMPVVVIRPSVIESTYREPFPGWMEGIRMMDPIVLYYGKGLLTGFLADPNGVLDVVPADMVVNATIAAMAKHGAAGKSESNIYQIASSVVNPLVFEDLAALMYEHFSSSPCIDSKGNSVHVPRMKLFSSMEDFSSHLWREVTGKSSPRAVAHHPNGKIPKKLENICRKSVEQAKYLANLYEPYTFYGGRFDNSNTRSLMECMSAEESRQFGFDIESIDWKDYIKNIHIPGLRRHVMKGRIGRS</sequence>
<dbReference type="Proteomes" id="UP001060085">
    <property type="component" value="Linkage Group LG03"/>
</dbReference>
<proteinExistence type="predicted"/>
<organism evidence="1 2">
    <name type="scientific">Catharanthus roseus</name>
    <name type="common">Madagascar periwinkle</name>
    <name type="synonym">Vinca rosea</name>
    <dbReference type="NCBI Taxonomy" id="4058"/>
    <lineage>
        <taxon>Eukaryota</taxon>
        <taxon>Viridiplantae</taxon>
        <taxon>Streptophyta</taxon>
        <taxon>Embryophyta</taxon>
        <taxon>Tracheophyta</taxon>
        <taxon>Spermatophyta</taxon>
        <taxon>Magnoliopsida</taxon>
        <taxon>eudicotyledons</taxon>
        <taxon>Gunneridae</taxon>
        <taxon>Pentapetalae</taxon>
        <taxon>asterids</taxon>
        <taxon>lamiids</taxon>
        <taxon>Gentianales</taxon>
        <taxon>Apocynaceae</taxon>
        <taxon>Rauvolfioideae</taxon>
        <taxon>Vinceae</taxon>
        <taxon>Catharanthinae</taxon>
        <taxon>Catharanthus</taxon>
    </lineage>
</organism>
<evidence type="ECO:0000313" key="2">
    <source>
        <dbReference type="Proteomes" id="UP001060085"/>
    </source>
</evidence>
<accession>A0ACC0BGG3</accession>
<protein>
    <submittedName>
        <fullName evidence="1">Uncharacterized protein</fullName>
    </submittedName>
</protein>
<keyword evidence="2" id="KW-1185">Reference proteome</keyword>